<gene>
    <name evidence="2" type="ORF">CULFYP111_00860</name>
</gene>
<name>A0A6N2SI83_9BACT</name>
<dbReference type="InterPro" id="IPR006674">
    <property type="entry name" value="HD_domain"/>
</dbReference>
<reference evidence="2" key="1">
    <citation type="submission" date="2019-11" db="EMBL/GenBank/DDBJ databases">
        <authorList>
            <person name="Feng L."/>
        </authorList>
    </citation>
    <scope>NUCLEOTIDE SEQUENCE</scope>
    <source>
        <strain evidence="2">CUreolyticusLFYP111</strain>
    </source>
</reference>
<dbReference type="EMBL" id="CACRSK010000002">
    <property type="protein sequence ID" value="VYS91375.1"/>
    <property type="molecule type" value="Genomic_DNA"/>
</dbReference>
<dbReference type="Pfam" id="PF13023">
    <property type="entry name" value="HD_3"/>
    <property type="match status" value="1"/>
</dbReference>
<dbReference type="SUPFAM" id="SSF109604">
    <property type="entry name" value="HD-domain/PDEase-like"/>
    <property type="match status" value="2"/>
</dbReference>
<sequence>MIKASLIEHIFKAASISRWNDYPKMVNLVELDKQAHKFIIAYFIAKFEDDVDMNYIIEGGIFDFLLRVMVTDIRPDVFHQIQKTKSKKINEWVIDNYENELKAIEDGKFYERFKNYLLKKDSSYQKERVILKAASYLSTKWEFNIVYQTSQFLSDIEELKNSVDAELEDYYELTGVRKIIMNKKLARIVDLSGRLRFQKRWAQTPRIPETSVLGHMLVVAILGYFYSLKIKSCKKRVEFNFFCALFHDLPESLTRDIISPVKYGIKGLNEILNEYEMRLIDDKILPFVPEVVKDEFSYILGIRKSGEKFVKDEFEDRIFKTAPKPLPKNFKEINLDEYRTIDGKALKYCDKLAAFFEAGISISYGVKSKELIGGFESSLKFFKENPLNDEVDFYEICKDFMRFFDLKDPFSDGCGTYQA</sequence>
<organism evidence="2">
    <name type="scientific">Campylobacter ureolyticus</name>
    <dbReference type="NCBI Taxonomy" id="827"/>
    <lineage>
        <taxon>Bacteria</taxon>
        <taxon>Pseudomonadati</taxon>
        <taxon>Campylobacterota</taxon>
        <taxon>Epsilonproteobacteria</taxon>
        <taxon>Campylobacterales</taxon>
        <taxon>Campylobacteraceae</taxon>
        <taxon>Campylobacter</taxon>
    </lineage>
</organism>
<proteinExistence type="predicted"/>
<dbReference type="AlphaFoldDB" id="A0A6N2SI83"/>
<accession>A0A6N2SI83</accession>
<feature type="domain" description="HD" evidence="1">
    <location>
        <begin position="193"/>
        <end position="375"/>
    </location>
</feature>
<evidence type="ECO:0000313" key="2">
    <source>
        <dbReference type="EMBL" id="VYS91375.1"/>
    </source>
</evidence>
<protein>
    <submittedName>
        <fullName evidence="2">5'-nucleotidase</fullName>
    </submittedName>
</protein>
<evidence type="ECO:0000259" key="1">
    <source>
        <dbReference type="Pfam" id="PF13023"/>
    </source>
</evidence>
<dbReference type="Gene3D" id="1.10.3210.10">
    <property type="entry name" value="Hypothetical protein af1432"/>
    <property type="match status" value="2"/>
</dbReference>